<dbReference type="KEGG" id="hor:Hore_12680"/>
<organism evidence="1 2">
    <name type="scientific">Halothermothrix orenii (strain H 168 / OCM 544 / DSM 9562)</name>
    <dbReference type="NCBI Taxonomy" id="373903"/>
    <lineage>
        <taxon>Bacteria</taxon>
        <taxon>Bacillati</taxon>
        <taxon>Bacillota</taxon>
        <taxon>Clostridia</taxon>
        <taxon>Halanaerobiales</taxon>
        <taxon>Halothermotrichaceae</taxon>
        <taxon>Halothermothrix</taxon>
    </lineage>
</organism>
<sequence length="244" mass="27757">MTLKFLRKVFICIFLSLISAVLINYNVESAGVSPMVINLEAKPGAERDFQIVLTADKHEEKVNVSLYQLVQLIDGSLNYRKIQDLNSYEPAQWVKLDKRKIILHPGHKKVIRGKVKVPLQARGTKTVVLMLRTRKENKSGLQYVIQYAVRINIRVKTPGLRPQVKILDIDLRKNNEGLPRMVVHVKNPSLLDCVLSGEATIRDSNNRLVDRVKLISPALEKTNYTTIRVYPVSIIKITGLIKKD</sequence>
<dbReference type="AlphaFoldDB" id="B8CXJ9"/>
<evidence type="ECO:0000313" key="2">
    <source>
        <dbReference type="Proteomes" id="UP000000719"/>
    </source>
</evidence>
<reference evidence="1 2" key="1">
    <citation type="journal article" date="2009" name="PLoS ONE">
        <title>Genome analysis of the anaerobic thermohalophilic bacterium Halothermothrix orenii.</title>
        <authorList>
            <person name="Mavromatis K."/>
            <person name="Ivanova N."/>
            <person name="Anderson I."/>
            <person name="Lykidis A."/>
            <person name="Hooper S.D."/>
            <person name="Sun H."/>
            <person name="Kunin V."/>
            <person name="Lapidus A."/>
            <person name="Hugenholtz P."/>
            <person name="Patel B."/>
            <person name="Kyrpides N.C."/>
        </authorList>
    </citation>
    <scope>NUCLEOTIDE SEQUENCE [LARGE SCALE GENOMIC DNA]</scope>
    <source>
        <strain evidence="2">H 168 / OCM 544 / DSM 9562</strain>
    </source>
</reference>
<dbReference type="HOGENOM" id="CLU_1136814_0_0_9"/>
<dbReference type="eggNOG" id="ENOG502ZURC">
    <property type="taxonomic scope" value="Bacteria"/>
</dbReference>
<keyword evidence="2" id="KW-1185">Reference proteome</keyword>
<dbReference type="OrthoDB" id="40484at2"/>
<dbReference type="STRING" id="373903.Hore_12680"/>
<dbReference type="Proteomes" id="UP000000719">
    <property type="component" value="Chromosome"/>
</dbReference>
<protein>
    <submittedName>
        <fullName evidence="1">Uncharacterized protein</fullName>
    </submittedName>
</protein>
<evidence type="ECO:0000313" key="1">
    <source>
        <dbReference type="EMBL" id="ACL70018.1"/>
    </source>
</evidence>
<proteinExistence type="predicted"/>
<name>B8CXJ9_HALOH</name>
<gene>
    <name evidence="1" type="ordered locus">Hore_12680</name>
</gene>
<accession>B8CXJ9</accession>
<dbReference type="RefSeq" id="WP_012636202.1">
    <property type="nucleotide sequence ID" value="NC_011899.1"/>
</dbReference>
<dbReference type="EMBL" id="CP001098">
    <property type="protein sequence ID" value="ACL70018.1"/>
    <property type="molecule type" value="Genomic_DNA"/>
</dbReference>